<keyword evidence="7 9" id="KW-0472">Membrane</keyword>
<dbReference type="InterPro" id="IPR005331">
    <property type="entry name" value="Sulfotransferase"/>
</dbReference>
<evidence type="ECO:0000313" key="10">
    <source>
        <dbReference type="Proteomes" id="UP000694845"/>
    </source>
</evidence>
<keyword evidence="6 9" id="KW-0333">Golgi apparatus</keyword>
<dbReference type="OMA" id="WISADHL"/>
<evidence type="ECO:0000256" key="8">
    <source>
        <dbReference type="ARBA" id="ARBA00023180"/>
    </source>
</evidence>
<keyword evidence="9" id="KW-0119">Carbohydrate metabolism</keyword>
<sequence>MGFPCLRYFVRTTSLTFFIFTVVLLVLLNLRWCLLRYCQHSLQRPLSRDTDSQKELLLDQNKTYHMTSEDFNTQQSRPQSVLDRSLEREMKRRREILDSTCKRLHFKRKAKHYTASFFDNVLVLDPYKLLFSFIPKVSSSSWKQVLGDLMVRANASKLFTTLDKYSTEERDMRLETYKKAVFVREPINRLLSAWMSKFRDDPKDQERWEKYFGQKIVKRYRKSPPQSSKWLNITFMEFAQFVTDYGPSCEIDTITNHFVPQNEICHPCHINYQFIGHFENLVVEGPYFLRWISADHLVSFPRFQPSAAGRSLKDELAVLPLRILDGLSKLYKRDYEMFGYSVEKTLDHAVSK</sequence>
<dbReference type="KEGG" id="aplc:110980479"/>
<dbReference type="GeneID" id="110980479"/>
<name>A0A8B7YHZ5_ACAPL</name>
<keyword evidence="4 9" id="KW-0812">Transmembrane</keyword>
<reference evidence="11" key="1">
    <citation type="submission" date="2025-08" db="UniProtKB">
        <authorList>
            <consortium name="RefSeq"/>
        </authorList>
    </citation>
    <scope>IDENTIFICATION</scope>
</reference>
<dbReference type="PANTHER" id="PTHR12137:SF54">
    <property type="entry name" value="CARBOHYDRATE SULFOTRANSFERASE"/>
    <property type="match status" value="1"/>
</dbReference>
<evidence type="ECO:0000256" key="6">
    <source>
        <dbReference type="ARBA" id="ARBA00023034"/>
    </source>
</evidence>
<protein>
    <recommendedName>
        <fullName evidence="9">Carbohydrate sulfotransferase</fullName>
        <ecNumber evidence="9">2.8.2.-</ecNumber>
    </recommendedName>
</protein>
<accession>A0A8B7YHZ5</accession>
<dbReference type="GO" id="GO:0000139">
    <property type="term" value="C:Golgi membrane"/>
    <property type="evidence" value="ECO:0007669"/>
    <property type="project" value="UniProtKB-SubCell"/>
</dbReference>
<dbReference type="GO" id="GO:0016051">
    <property type="term" value="P:carbohydrate biosynthetic process"/>
    <property type="evidence" value="ECO:0007669"/>
    <property type="project" value="InterPro"/>
</dbReference>
<keyword evidence="5 9" id="KW-1133">Transmembrane helix</keyword>
<evidence type="ECO:0000256" key="7">
    <source>
        <dbReference type="ARBA" id="ARBA00023136"/>
    </source>
</evidence>
<dbReference type="GO" id="GO:0008146">
    <property type="term" value="F:sulfotransferase activity"/>
    <property type="evidence" value="ECO:0007669"/>
    <property type="project" value="InterPro"/>
</dbReference>
<gene>
    <name evidence="11" type="primary">LOC110980479</name>
</gene>
<proteinExistence type="inferred from homology"/>
<keyword evidence="3 9" id="KW-0808">Transferase</keyword>
<evidence type="ECO:0000256" key="9">
    <source>
        <dbReference type="RuleBase" id="RU364020"/>
    </source>
</evidence>
<comment type="subcellular location">
    <subcellularLocation>
        <location evidence="1 9">Golgi apparatus membrane</location>
        <topology evidence="1 9">Single-pass type II membrane protein</topology>
    </subcellularLocation>
</comment>
<dbReference type="Proteomes" id="UP000694845">
    <property type="component" value="Unplaced"/>
</dbReference>
<dbReference type="Pfam" id="PF03567">
    <property type="entry name" value="Sulfotransfer_2"/>
    <property type="match status" value="1"/>
</dbReference>
<dbReference type="RefSeq" id="XP_022092879.1">
    <property type="nucleotide sequence ID" value="XM_022237187.1"/>
</dbReference>
<feature type="transmembrane region" description="Helical" evidence="9">
    <location>
        <begin position="15"/>
        <end position="34"/>
    </location>
</feature>
<evidence type="ECO:0000256" key="5">
    <source>
        <dbReference type="ARBA" id="ARBA00022989"/>
    </source>
</evidence>
<keyword evidence="10" id="KW-1185">Reference proteome</keyword>
<dbReference type="AlphaFoldDB" id="A0A8B7YHZ5"/>
<dbReference type="OrthoDB" id="2019940at2759"/>
<keyword evidence="8 9" id="KW-0325">Glycoprotein</keyword>
<evidence type="ECO:0000313" key="11">
    <source>
        <dbReference type="RefSeq" id="XP_022092879.1"/>
    </source>
</evidence>
<dbReference type="InterPro" id="IPR018011">
    <property type="entry name" value="Carb_sulfotrans_8-10"/>
</dbReference>
<dbReference type="PANTHER" id="PTHR12137">
    <property type="entry name" value="CARBOHYDRATE SULFOTRANSFERASE"/>
    <property type="match status" value="1"/>
</dbReference>
<evidence type="ECO:0000256" key="3">
    <source>
        <dbReference type="ARBA" id="ARBA00022679"/>
    </source>
</evidence>
<evidence type="ECO:0000256" key="2">
    <source>
        <dbReference type="ARBA" id="ARBA00006339"/>
    </source>
</evidence>
<evidence type="ECO:0000256" key="1">
    <source>
        <dbReference type="ARBA" id="ARBA00004323"/>
    </source>
</evidence>
<evidence type="ECO:0000256" key="4">
    <source>
        <dbReference type="ARBA" id="ARBA00022692"/>
    </source>
</evidence>
<comment type="similarity">
    <text evidence="2 9">Belongs to the sulfotransferase 2 family.</text>
</comment>
<dbReference type="EC" id="2.8.2.-" evidence="9"/>
<organism evidence="10 11">
    <name type="scientific">Acanthaster planci</name>
    <name type="common">Crown-of-thorns starfish</name>
    <dbReference type="NCBI Taxonomy" id="133434"/>
    <lineage>
        <taxon>Eukaryota</taxon>
        <taxon>Metazoa</taxon>
        <taxon>Echinodermata</taxon>
        <taxon>Eleutherozoa</taxon>
        <taxon>Asterozoa</taxon>
        <taxon>Asteroidea</taxon>
        <taxon>Valvatacea</taxon>
        <taxon>Valvatida</taxon>
        <taxon>Acanthasteridae</taxon>
        <taxon>Acanthaster</taxon>
    </lineage>
</organism>
<keyword evidence="9" id="KW-0735">Signal-anchor</keyword>